<evidence type="ECO:0008006" key="3">
    <source>
        <dbReference type="Google" id="ProtNLM"/>
    </source>
</evidence>
<dbReference type="eggNOG" id="ENOG502ZRZM">
    <property type="taxonomic scope" value="Bacteria"/>
</dbReference>
<gene>
    <name evidence="1" type="ORF">Dacsa_1567</name>
</gene>
<dbReference type="EMBL" id="CP003944">
    <property type="protein sequence ID" value="AFZ50246.1"/>
    <property type="molecule type" value="Genomic_DNA"/>
</dbReference>
<dbReference type="Pfam" id="PF10184">
    <property type="entry name" value="DUF2358"/>
    <property type="match status" value="1"/>
</dbReference>
<dbReference type="Proteomes" id="UP000010482">
    <property type="component" value="Chromosome"/>
</dbReference>
<dbReference type="STRING" id="13035.Dacsa_1567"/>
<dbReference type="HOGENOM" id="CLU_133730_0_0_3"/>
<dbReference type="RefSeq" id="WP_015229244.1">
    <property type="nucleotide sequence ID" value="NC_019780.1"/>
</dbReference>
<reference evidence="1" key="1">
    <citation type="submission" date="2012-04" db="EMBL/GenBank/DDBJ databases">
        <title>Finished genome of Dactylococcopsis salina PCC 8305.</title>
        <authorList>
            <consortium name="US DOE Joint Genome Institute"/>
            <person name="Gugger M."/>
            <person name="Coursin T."/>
            <person name="Rippka R."/>
            <person name="Tandeau De Marsac N."/>
            <person name="Huntemann M."/>
            <person name="Wei C.-L."/>
            <person name="Han J."/>
            <person name="Detter J.C."/>
            <person name="Han C."/>
            <person name="Tapia R."/>
            <person name="Daligault H."/>
            <person name="Chen A."/>
            <person name="Krypides N."/>
            <person name="Mavromatis K."/>
            <person name="Markowitz V."/>
            <person name="Szeto E."/>
            <person name="Ivanova N."/>
            <person name="Ovchinnikova G."/>
            <person name="Pagani I."/>
            <person name="Pati A."/>
            <person name="Goodwin L."/>
            <person name="Peters L."/>
            <person name="Pitluck S."/>
            <person name="Woyke T."/>
            <person name="Kerfeld C."/>
        </authorList>
    </citation>
    <scope>NUCLEOTIDE SEQUENCE [LARGE SCALE GENOMIC DNA]</scope>
    <source>
        <strain evidence="1">PCC 8305</strain>
    </source>
</reference>
<dbReference type="InterPro" id="IPR032710">
    <property type="entry name" value="NTF2-like_dom_sf"/>
</dbReference>
<proteinExistence type="predicted"/>
<dbReference type="SUPFAM" id="SSF54427">
    <property type="entry name" value="NTF2-like"/>
    <property type="match status" value="1"/>
</dbReference>
<dbReference type="OrthoDB" id="1115105at2"/>
<dbReference type="PANTHER" id="PTHR31094">
    <property type="entry name" value="RIKEN CDNA 2310061I04 GENE"/>
    <property type="match status" value="1"/>
</dbReference>
<accession>K9YTJ2</accession>
<evidence type="ECO:0000313" key="2">
    <source>
        <dbReference type="Proteomes" id="UP000010482"/>
    </source>
</evidence>
<dbReference type="InterPro" id="IPR018790">
    <property type="entry name" value="DUF2358"/>
</dbReference>
<name>K9YTJ2_DACS8</name>
<keyword evidence="2" id="KW-1185">Reference proteome</keyword>
<dbReference type="KEGG" id="dsl:Dacsa_1567"/>
<protein>
    <recommendedName>
        <fullName evidence="3">DUF2358 domain-containing protein</fullName>
    </recommendedName>
</protein>
<sequence length="146" mass="17517">MSLTQSDYQTKVESAIEQLSHDLPNLFQKDISYKIYSSDIFFKDPVNLFQSKFNYRIIFWTLRFHARLFFTEIYFDVHDIQQIETNIIKVWWTVRGKLRVPWEANIFFNGDSTYTLNSEGLISDHRDSWDRAPKAILKQFLPQPKK</sequence>
<evidence type="ECO:0000313" key="1">
    <source>
        <dbReference type="EMBL" id="AFZ50246.1"/>
    </source>
</evidence>
<dbReference type="PATRIC" id="fig|13035.3.peg.1766"/>
<organism evidence="1 2">
    <name type="scientific">Dactylococcopsis salina (strain PCC 8305)</name>
    <name type="common">Myxobactron salinum</name>
    <dbReference type="NCBI Taxonomy" id="13035"/>
    <lineage>
        <taxon>Bacteria</taxon>
        <taxon>Bacillati</taxon>
        <taxon>Cyanobacteriota</taxon>
        <taxon>Cyanophyceae</taxon>
        <taxon>Nodosilineales</taxon>
        <taxon>Cymatolegaceae</taxon>
        <taxon>Dactylococcopsis</taxon>
    </lineage>
</organism>
<dbReference type="PANTHER" id="PTHR31094:SF2">
    <property type="entry name" value="RIKEN CDNA 2310061I04 GENE"/>
    <property type="match status" value="1"/>
</dbReference>
<dbReference type="AlphaFoldDB" id="K9YTJ2"/>